<evidence type="ECO:0000313" key="2">
    <source>
        <dbReference type="Proteomes" id="UP000499080"/>
    </source>
</evidence>
<accession>A0A4Y2HAR5</accession>
<dbReference type="AlphaFoldDB" id="A0A4Y2HAR5"/>
<dbReference type="Proteomes" id="UP000499080">
    <property type="component" value="Unassembled WGS sequence"/>
</dbReference>
<comment type="caution">
    <text evidence="1">The sequence shown here is derived from an EMBL/GenBank/DDBJ whole genome shotgun (WGS) entry which is preliminary data.</text>
</comment>
<name>A0A4Y2HAR5_ARAVE</name>
<reference evidence="1 2" key="1">
    <citation type="journal article" date="2019" name="Sci. Rep.">
        <title>Orb-weaving spider Araneus ventricosus genome elucidates the spidroin gene catalogue.</title>
        <authorList>
            <person name="Kono N."/>
            <person name="Nakamura H."/>
            <person name="Ohtoshi R."/>
            <person name="Moran D.A.P."/>
            <person name="Shinohara A."/>
            <person name="Yoshida Y."/>
            <person name="Fujiwara M."/>
            <person name="Mori M."/>
            <person name="Tomita M."/>
            <person name="Arakawa K."/>
        </authorList>
    </citation>
    <scope>NUCLEOTIDE SEQUENCE [LARGE SCALE GENOMIC DNA]</scope>
</reference>
<sequence length="78" mass="9111">MMPKVKTCDRRSKVWTICCVRCMETTNRRRATLLELNVNNKLKFKAALLKDTCENSAMNMMSMRMVMSALKQFLVKAF</sequence>
<dbReference type="EMBL" id="BGPR01001789">
    <property type="protein sequence ID" value="GBM61904.1"/>
    <property type="molecule type" value="Genomic_DNA"/>
</dbReference>
<keyword evidence="2" id="KW-1185">Reference proteome</keyword>
<organism evidence="1 2">
    <name type="scientific">Araneus ventricosus</name>
    <name type="common">Orbweaver spider</name>
    <name type="synonym">Epeira ventricosa</name>
    <dbReference type="NCBI Taxonomy" id="182803"/>
    <lineage>
        <taxon>Eukaryota</taxon>
        <taxon>Metazoa</taxon>
        <taxon>Ecdysozoa</taxon>
        <taxon>Arthropoda</taxon>
        <taxon>Chelicerata</taxon>
        <taxon>Arachnida</taxon>
        <taxon>Araneae</taxon>
        <taxon>Araneomorphae</taxon>
        <taxon>Entelegynae</taxon>
        <taxon>Araneoidea</taxon>
        <taxon>Araneidae</taxon>
        <taxon>Araneus</taxon>
    </lineage>
</organism>
<protein>
    <submittedName>
        <fullName evidence="1">Uncharacterized protein</fullName>
    </submittedName>
</protein>
<evidence type="ECO:0000313" key="1">
    <source>
        <dbReference type="EMBL" id="GBM61904.1"/>
    </source>
</evidence>
<proteinExistence type="predicted"/>
<gene>
    <name evidence="1" type="ORF">AVEN_239166_1</name>
</gene>